<dbReference type="InterPro" id="IPR047792">
    <property type="entry name" value="Hvo_1808-like"/>
</dbReference>
<dbReference type="NCBIfam" id="NF038145">
    <property type="entry name" value="Hvo_1808_fam"/>
    <property type="match status" value="1"/>
</dbReference>
<comment type="caution">
    <text evidence="2">The sequence shown here is derived from an EMBL/GenBank/DDBJ whole genome shotgun (WGS) entry which is preliminary data.</text>
</comment>
<reference evidence="2 3" key="1">
    <citation type="journal article" date="2019" name="Int. J. Syst. Evol. Microbiol.">
        <title>The Global Catalogue of Microorganisms (GCM) 10K type strain sequencing project: providing services to taxonomists for standard genome sequencing and annotation.</title>
        <authorList>
            <consortium name="The Broad Institute Genomics Platform"/>
            <consortium name="The Broad Institute Genome Sequencing Center for Infectious Disease"/>
            <person name="Wu L."/>
            <person name="Ma J."/>
        </authorList>
    </citation>
    <scope>NUCLEOTIDE SEQUENCE [LARGE SCALE GENOMIC DNA]</scope>
    <source>
        <strain evidence="2 3">JCM 17504</strain>
    </source>
</reference>
<dbReference type="GeneID" id="68613902"/>
<feature type="compositionally biased region" description="Low complexity" evidence="1">
    <location>
        <begin position="20"/>
        <end position="39"/>
    </location>
</feature>
<dbReference type="Proteomes" id="UP001501729">
    <property type="component" value="Unassembled WGS sequence"/>
</dbReference>
<evidence type="ECO:0000313" key="3">
    <source>
        <dbReference type="Proteomes" id="UP001501729"/>
    </source>
</evidence>
<sequence>MRTITVVAVALMLVLAGCSSTPTEDTTTSDPDVTNTTQTPDTPSGEKKAIHPPDPESDVLGWEDGYWYNETVNVTRDDGLNDSELDAVVSRSMARVEKIRGLEFDKKVPVKVISRDQFRSEQSRQTTSPERTLFDNVKFEALMMIDESTDSIAVQTKNSGSSVGGYYSPEKESIVIISNNQSSPKMNEITLSQELFHALQDQKFGFDSFDQSTRERHNAIDGVVEGDGNYLDYLYEQRCNNAWKGTCLMRDQSENGGAGQLANIGPYLLKFQPYSDGPPFVKQIHQEQGWEGVNALYENPPASTEQIIHPKKHPADEPAQITVQDRTSNGWERLKPEGRPNFGEVGEAGIFSMFMYPAYESQGGAPIIPPNQFINRDSEGNPQEFNPLNYRSTPTEGWDGDKIVAYTNDNTPRNETGYVFKTKWDSKQDATEFVDAYKKLLNYRNAEQVDGRQNTWTVPDSTGFGDAFYVQQNGDTVVIVNAPKVSDLSDVRSGSAPQA</sequence>
<gene>
    <name evidence="2" type="ORF">GCM10025751_42140</name>
</gene>
<feature type="region of interest" description="Disordered" evidence="1">
    <location>
        <begin position="20"/>
        <end position="56"/>
    </location>
</feature>
<dbReference type="EMBL" id="BAABKX010000015">
    <property type="protein sequence ID" value="GAA5058731.1"/>
    <property type="molecule type" value="Genomic_DNA"/>
</dbReference>
<dbReference type="RefSeq" id="WP_227773682.1">
    <property type="nucleotide sequence ID" value="NZ_BAABKX010000015.1"/>
</dbReference>
<proteinExistence type="predicted"/>
<name>A0AAV3UMH8_9EURY</name>
<evidence type="ECO:0000256" key="1">
    <source>
        <dbReference type="SAM" id="MobiDB-lite"/>
    </source>
</evidence>
<evidence type="ECO:0000313" key="2">
    <source>
        <dbReference type="EMBL" id="GAA5058731.1"/>
    </source>
</evidence>
<dbReference type="PROSITE" id="PS51257">
    <property type="entry name" value="PROKAR_LIPOPROTEIN"/>
    <property type="match status" value="1"/>
</dbReference>
<protein>
    <submittedName>
        <fullName evidence="2">Hvo_1808 family surface protein</fullName>
    </submittedName>
</protein>
<feature type="compositionally biased region" description="Basic and acidic residues" evidence="1">
    <location>
        <begin position="44"/>
        <end position="54"/>
    </location>
</feature>
<dbReference type="AlphaFoldDB" id="A0AAV3UMH8"/>
<organism evidence="2 3">
    <name type="scientific">Haladaptatus pallidirubidus</name>
    <dbReference type="NCBI Taxonomy" id="1008152"/>
    <lineage>
        <taxon>Archaea</taxon>
        <taxon>Methanobacteriati</taxon>
        <taxon>Methanobacteriota</taxon>
        <taxon>Stenosarchaea group</taxon>
        <taxon>Halobacteria</taxon>
        <taxon>Halobacteriales</taxon>
        <taxon>Haladaptataceae</taxon>
        <taxon>Haladaptatus</taxon>
    </lineage>
</organism>
<keyword evidence="3" id="KW-1185">Reference proteome</keyword>
<accession>A0AAV3UMH8</accession>